<evidence type="ECO:0000313" key="10">
    <source>
        <dbReference type="EMBL" id="MDT0327415.1"/>
    </source>
</evidence>
<dbReference type="EMBL" id="JAVREP010000001">
    <property type="protein sequence ID" value="MDT0327415.1"/>
    <property type="molecule type" value="Genomic_DNA"/>
</dbReference>
<dbReference type="Pfam" id="PF02130">
    <property type="entry name" value="YbeY"/>
    <property type="match status" value="1"/>
</dbReference>
<dbReference type="NCBIfam" id="TIGR00043">
    <property type="entry name" value="rRNA maturation RNase YbeY"/>
    <property type="match status" value="1"/>
</dbReference>
<dbReference type="InterPro" id="IPR020549">
    <property type="entry name" value="YbeY_CS"/>
</dbReference>
<organism evidence="10 11">
    <name type="scientific">Nocardiopsis lambiniae</name>
    <dbReference type="NCBI Taxonomy" id="3075539"/>
    <lineage>
        <taxon>Bacteria</taxon>
        <taxon>Bacillati</taxon>
        <taxon>Actinomycetota</taxon>
        <taxon>Actinomycetes</taxon>
        <taxon>Streptosporangiales</taxon>
        <taxon>Nocardiopsidaceae</taxon>
        <taxon>Nocardiopsis</taxon>
    </lineage>
</organism>
<keyword evidence="6 9" id="KW-0255">Endonuclease</keyword>
<evidence type="ECO:0000256" key="9">
    <source>
        <dbReference type="HAMAP-Rule" id="MF_00009"/>
    </source>
</evidence>
<comment type="caution">
    <text evidence="10">The sequence shown here is derived from an EMBL/GenBank/DDBJ whole genome shotgun (WGS) entry which is preliminary data.</text>
</comment>
<keyword evidence="2 9" id="KW-0690">Ribosome biogenesis</keyword>
<dbReference type="RefSeq" id="WP_274807650.1">
    <property type="nucleotide sequence ID" value="NZ_JAVREP010000001.1"/>
</dbReference>
<evidence type="ECO:0000256" key="5">
    <source>
        <dbReference type="ARBA" id="ARBA00022723"/>
    </source>
</evidence>
<keyword evidence="8 9" id="KW-0862">Zinc</keyword>
<feature type="binding site" evidence="9">
    <location>
        <position position="117"/>
    </location>
    <ligand>
        <name>Zn(2+)</name>
        <dbReference type="ChEBI" id="CHEBI:29105"/>
        <note>catalytic</note>
    </ligand>
</feature>
<dbReference type="InterPro" id="IPR023091">
    <property type="entry name" value="MetalPrtase_cat_dom_sf_prd"/>
</dbReference>
<evidence type="ECO:0000313" key="11">
    <source>
        <dbReference type="Proteomes" id="UP001183390"/>
    </source>
</evidence>
<evidence type="ECO:0000256" key="4">
    <source>
        <dbReference type="ARBA" id="ARBA00022722"/>
    </source>
</evidence>
<protein>
    <recommendedName>
        <fullName evidence="9">Endoribonuclease YbeY</fullName>
        <ecNumber evidence="9">3.1.-.-</ecNumber>
    </recommendedName>
</protein>
<dbReference type="Gene3D" id="3.40.390.30">
    <property type="entry name" value="Metalloproteases ('zincins'), catalytic domain"/>
    <property type="match status" value="1"/>
</dbReference>
<evidence type="ECO:0000256" key="2">
    <source>
        <dbReference type="ARBA" id="ARBA00022517"/>
    </source>
</evidence>
<dbReference type="EC" id="3.1.-.-" evidence="9"/>
<sequence>MSIDVANESGVTTVDEERLSRLARFVLDAMRVHPLAELSVVLVDEGPMADLHVRWMDEPGPTDVLSFPMDELRPGGPGRTSEPGVLGDVIICPQVAERQGEQAGHGTEAEIDLLCTHGILHLLGYDHAEPEEHKEMFGLQGEILAAWRESEAPRPAEGSESS</sequence>
<dbReference type="PANTHER" id="PTHR46986:SF1">
    <property type="entry name" value="ENDORIBONUCLEASE YBEY, CHLOROPLASTIC"/>
    <property type="match status" value="1"/>
</dbReference>
<evidence type="ECO:0000256" key="8">
    <source>
        <dbReference type="ARBA" id="ARBA00022833"/>
    </source>
</evidence>
<evidence type="ECO:0000256" key="1">
    <source>
        <dbReference type="ARBA" id="ARBA00010875"/>
    </source>
</evidence>
<comment type="cofactor">
    <cofactor evidence="9">
        <name>Zn(2+)</name>
        <dbReference type="ChEBI" id="CHEBI:29105"/>
    </cofactor>
    <text evidence="9">Binds 1 zinc ion.</text>
</comment>
<dbReference type="PANTHER" id="PTHR46986">
    <property type="entry name" value="ENDORIBONUCLEASE YBEY, CHLOROPLASTIC"/>
    <property type="match status" value="1"/>
</dbReference>
<comment type="function">
    <text evidence="9">Single strand-specific metallo-endoribonuclease involved in late-stage 70S ribosome quality control and in maturation of the 3' terminus of the 16S rRNA.</text>
</comment>
<dbReference type="SUPFAM" id="SSF55486">
    <property type="entry name" value="Metalloproteases ('zincins'), catalytic domain"/>
    <property type="match status" value="1"/>
</dbReference>
<feature type="binding site" evidence="9">
    <location>
        <position position="121"/>
    </location>
    <ligand>
        <name>Zn(2+)</name>
        <dbReference type="ChEBI" id="CHEBI:29105"/>
        <note>catalytic</note>
    </ligand>
</feature>
<keyword evidence="4 9" id="KW-0540">Nuclease</keyword>
<comment type="similarity">
    <text evidence="1 9">Belongs to the endoribonuclease YbeY family.</text>
</comment>
<keyword evidence="11" id="KW-1185">Reference proteome</keyword>
<evidence type="ECO:0000256" key="3">
    <source>
        <dbReference type="ARBA" id="ARBA00022552"/>
    </source>
</evidence>
<name>A0ABU2M456_9ACTN</name>
<keyword evidence="3 9" id="KW-0698">rRNA processing</keyword>
<keyword evidence="5 9" id="KW-0479">Metal-binding</keyword>
<accession>A0ABU2M456</accession>
<feature type="binding site" evidence="9">
    <location>
        <position position="127"/>
    </location>
    <ligand>
        <name>Zn(2+)</name>
        <dbReference type="ChEBI" id="CHEBI:29105"/>
        <note>catalytic</note>
    </ligand>
</feature>
<keyword evidence="7 9" id="KW-0378">Hydrolase</keyword>
<dbReference type="HAMAP" id="MF_00009">
    <property type="entry name" value="Endoribonucl_YbeY"/>
    <property type="match status" value="1"/>
</dbReference>
<dbReference type="Proteomes" id="UP001183390">
    <property type="component" value="Unassembled WGS sequence"/>
</dbReference>
<reference evidence="11" key="1">
    <citation type="submission" date="2023-07" db="EMBL/GenBank/DDBJ databases">
        <title>30 novel species of actinomycetes from the DSMZ collection.</title>
        <authorList>
            <person name="Nouioui I."/>
        </authorList>
    </citation>
    <scope>NUCLEOTIDE SEQUENCE [LARGE SCALE GENOMIC DNA]</scope>
    <source>
        <strain evidence="11">DSM 44743</strain>
    </source>
</reference>
<evidence type="ECO:0000256" key="6">
    <source>
        <dbReference type="ARBA" id="ARBA00022759"/>
    </source>
</evidence>
<gene>
    <name evidence="9 10" type="primary">ybeY</name>
    <name evidence="10" type="ORF">RM479_03225</name>
</gene>
<dbReference type="PROSITE" id="PS01306">
    <property type="entry name" value="UPF0054"/>
    <property type="match status" value="1"/>
</dbReference>
<dbReference type="InterPro" id="IPR002036">
    <property type="entry name" value="YbeY"/>
</dbReference>
<evidence type="ECO:0000256" key="7">
    <source>
        <dbReference type="ARBA" id="ARBA00022801"/>
    </source>
</evidence>
<proteinExistence type="inferred from homology"/>
<comment type="subcellular location">
    <subcellularLocation>
        <location evidence="9">Cytoplasm</location>
    </subcellularLocation>
</comment>
<keyword evidence="9" id="KW-0963">Cytoplasm</keyword>